<dbReference type="InterPro" id="IPR009571">
    <property type="entry name" value="SUR7/Rim9-like_fungi"/>
</dbReference>
<evidence type="ECO:0000313" key="4">
    <source>
        <dbReference type="Proteomes" id="UP000054097"/>
    </source>
</evidence>
<proteinExistence type="predicted"/>
<feature type="region of interest" description="Disordered" evidence="1">
    <location>
        <begin position="297"/>
        <end position="331"/>
    </location>
</feature>
<name>A0A0C2XY25_SERVB</name>
<evidence type="ECO:0008006" key="5">
    <source>
        <dbReference type="Google" id="ProtNLM"/>
    </source>
</evidence>
<feature type="compositionally biased region" description="Polar residues" evidence="1">
    <location>
        <begin position="412"/>
        <end position="456"/>
    </location>
</feature>
<dbReference type="AlphaFoldDB" id="A0A0C2XY25"/>
<dbReference type="HOGENOM" id="CLU_032840_0_0_1"/>
<reference evidence="3 4" key="1">
    <citation type="submission" date="2014-04" db="EMBL/GenBank/DDBJ databases">
        <authorList>
            <consortium name="DOE Joint Genome Institute"/>
            <person name="Kuo A."/>
            <person name="Zuccaro A."/>
            <person name="Kohler A."/>
            <person name="Nagy L.G."/>
            <person name="Floudas D."/>
            <person name="Copeland A."/>
            <person name="Barry K.W."/>
            <person name="Cichocki N."/>
            <person name="Veneault-Fourrey C."/>
            <person name="LaButti K."/>
            <person name="Lindquist E.A."/>
            <person name="Lipzen A."/>
            <person name="Lundell T."/>
            <person name="Morin E."/>
            <person name="Murat C."/>
            <person name="Sun H."/>
            <person name="Tunlid A."/>
            <person name="Henrissat B."/>
            <person name="Grigoriev I.V."/>
            <person name="Hibbett D.S."/>
            <person name="Martin F."/>
            <person name="Nordberg H.P."/>
            <person name="Cantor M.N."/>
            <person name="Hua S.X."/>
        </authorList>
    </citation>
    <scope>NUCLEOTIDE SEQUENCE [LARGE SCALE GENOMIC DNA]</scope>
    <source>
        <strain evidence="3 4">MAFF 305830</strain>
    </source>
</reference>
<evidence type="ECO:0000313" key="3">
    <source>
        <dbReference type="EMBL" id="KIM33762.1"/>
    </source>
</evidence>
<dbReference type="STRING" id="933852.A0A0C2XY25"/>
<feature type="transmembrane region" description="Helical" evidence="2">
    <location>
        <begin position="135"/>
        <end position="159"/>
    </location>
</feature>
<gene>
    <name evidence="3" type="ORF">M408DRAFT_60648</name>
</gene>
<feature type="region of interest" description="Disordered" evidence="1">
    <location>
        <begin position="410"/>
        <end position="540"/>
    </location>
</feature>
<dbReference type="GO" id="GO:0032153">
    <property type="term" value="C:cell division site"/>
    <property type="evidence" value="ECO:0007669"/>
    <property type="project" value="TreeGrafter"/>
</dbReference>
<keyword evidence="4" id="KW-1185">Reference proteome</keyword>
<dbReference type="EMBL" id="KN824277">
    <property type="protein sequence ID" value="KIM33762.1"/>
    <property type="molecule type" value="Genomic_DNA"/>
</dbReference>
<protein>
    <recommendedName>
        <fullName evidence="5">Pali-domain-containing protein</fullName>
    </recommendedName>
</protein>
<dbReference type="Proteomes" id="UP000054097">
    <property type="component" value="Unassembled WGS sequence"/>
</dbReference>
<feature type="transmembrane region" description="Helical" evidence="2">
    <location>
        <begin position="175"/>
        <end position="195"/>
    </location>
</feature>
<feature type="compositionally biased region" description="Low complexity" evidence="1">
    <location>
        <begin position="485"/>
        <end position="499"/>
    </location>
</feature>
<dbReference type="InterPro" id="IPR051380">
    <property type="entry name" value="pH-response_reg_palI/RIM9"/>
</dbReference>
<feature type="transmembrane region" description="Helical" evidence="2">
    <location>
        <begin position="98"/>
        <end position="123"/>
    </location>
</feature>
<evidence type="ECO:0000256" key="2">
    <source>
        <dbReference type="SAM" id="Phobius"/>
    </source>
</evidence>
<feature type="region of interest" description="Disordered" evidence="1">
    <location>
        <begin position="344"/>
        <end position="398"/>
    </location>
</feature>
<dbReference type="PANTHER" id="PTHR28013">
    <property type="entry name" value="PROTEIN DCV1-RELATED"/>
    <property type="match status" value="1"/>
</dbReference>
<dbReference type="GO" id="GO:0035838">
    <property type="term" value="C:growing cell tip"/>
    <property type="evidence" value="ECO:0007669"/>
    <property type="project" value="TreeGrafter"/>
</dbReference>
<keyword evidence="2" id="KW-1133">Transmembrane helix</keyword>
<dbReference type="Pfam" id="PF06687">
    <property type="entry name" value="SUR7"/>
    <property type="match status" value="1"/>
</dbReference>
<organism evidence="3 4">
    <name type="scientific">Serendipita vermifera MAFF 305830</name>
    <dbReference type="NCBI Taxonomy" id="933852"/>
    <lineage>
        <taxon>Eukaryota</taxon>
        <taxon>Fungi</taxon>
        <taxon>Dikarya</taxon>
        <taxon>Basidiomycota</taxon>
        <taxon>Agaricomycotina</taxon>
        <taxon>Agaricomycetes</taxon>
        <taxon>Sebacinales</taxon>
        <taxon>Serendipitaceae</taxon>
        <taxon>Serendipita</taxon>
    </lineage>
</organism>
<dbReference type="GO" id="GO:0005886">
    <property type="term" value="C:plasma membrane"/>
    <property type="evidence" value="ECO:0007669"/>
    <property type="project" value="InterPro"/>
</dbReference>
<dbReference type="PANTHER" id="PTHR28013:SF4">
    <property type="entry name" value="MARVEL DOMAIN-CONTAINING PROTEIN"/>
    <property type="match status" value="1"/>
</dbReference>
<sequence>MVLRPATPGFLVTLAATICLALVSFGVPLLKTFYFLSATINYQNIQGTATFGVLGYCLQTGANQACSNATVGWEFDPNALLSLNLPLNIDIPQVVVKWITYVLVLHIVGLGLAAISAVFGLLAHVREMAMTCFSSCVAGSAAVVVLLAFIFDLVFFFLIKARVTAVGGTATIGNALWLTLAAWVMLFFSGVFFAIGRCCFSSRPRVPKGSKNSGGGGGWGGFGRSHDATGGIPHSEAMRLEAVKAEADRKARQAEVGLPAFPTNGEAVPLKPKAEAQYYVEEDSDEDNHKPHYVPVTAGAAGGPHRRNSGSTTYTTNYAGRGRQQSTHQQQYAGGYMQGVPGTRSIDVYNNGSAQNPAFPAGPSGHAPYRQASGHSGYGYNSQPSSPPPMPIAQNNAYLTPGAGVGEVYGHGTNQSSYHSAVSHHTGQPSSYSQFDQAYTGSNDPYNTHQQNQSQLPGAYPSQARDQGYGSNAPGGYSAPVAGYARRGPISPRGPRSAGQGHVAAPWSQPGPMMPQESPPGYEMPPAGAGGAAPYPPEKR</sequence>
<accession>A0A0C2XY25</accession>
<keyword evidence="2" id="KW-0812">Transmembrane</keyword>
<dbReference type="OrthoDB" id="3365245at2759"/>
<keyword evidence="2" id="KW-0472">Membrane</keyword>
<evidence type="ECO:0000256" key="1">
    <source>
        <dbReference type="SAM" id="MobiDB-lite"/>
    </source>
</evidence>
<reference evidence="4" key="2">
    <citation type="submission" date="2015-01" db="EMBL/GenBank/DDBJ databases">
        <title>Evolutionary Origins and Diversification of the Mycorrhizal Mutualists.</title>
        <authorList>
            <consortium name="DOE Joint Genome Institute"/>
            <consortium name="Mycorrhizal Genomics Consortium"/>
            <person name="Kohler A."/>
            <person name="Kuo A."/>
            <person name="Nagy L.G."/>
            <person name="Floudas D."/>
            <person name="Copeland A."/>
            <person name="Barry K.W."/>
            <person name="Cichocki N."/>
            <person name="Veneault-Fourrey C."/>
            <person name="LaButti K."/>
            <person name="Lindquist E.A."/>
            <person name="Lipzen A."/>
            <person name="Lundell T."/>
            <person name="Morin E."/>
            <person name="Murat C."/>
            <person name="Riley R."/>
            <person name="Ohm R."/>
            <person name="Sun H."/>
            <person name="Tunlid A."/>
            <person name="Henrissat B."/>
            <person name="Grigoriev I.V."/>
            <person name="Hibbett D.S."/>
            <person name="Martin F."/>
        </authorList>
    </citation>
    <scope>NUCLEOTIDE SEQUENCE [LARGE SCALE GENOMIC DNA]</scope>
    <source>
        <strain evidence="4">MAFF 305830</strain>
    </source>
</reference>
<feature type="compositionally biased region" description="Polar residues" evidence="1">
    <location>
        <begin position="309"/>
        <end position="331"/>
    </location>
</feature>